<reference evidence="4" key="1">
    <citation type="submission" date="2018-12" db="EMBL/GenBank/DDBJ databases">
        <title>Tengunoibacter tsumagoiensis gen. nov., sp. nov., Dictyobacter kobayashii sp. nov., D. alpinus sp. nov., and D. joshuensis sp. nov. and description of Dictyobacteraceae fam. nov. within the order Ktedonobacterales isolated from Tengu-no-mugimeshi.</title>
        <authorList>
            <person name="Wang C.M."/>
            <person name="Zheng Y."/>
            <person name="Sakai Y."/>
            <person name="Toyoda A."/>
            <person name="Minakuchi Y."/>
            <person name="Abe K."/>
            <person name="Yokota A."/>
            <person name="Yabe S."/>
        </authorList>
    </citation>
    <scope>NUCLEOTIDE SEQUENCE [LARGE SCALE GENOMIC DNA]</scope>
    <source>
        <strain evidence="4">Uno11</strain>
    </source>
</reference>
<feature type="compositionally biased region" description="Basic and acidic residues" evidence="1">
    <location>
        <begin position="100"/>
        <end position="110"/>
    </location>
</feature>
<dbReference type="AlphaFoldDB" id="A0A402AJ80"/>
<dbReference type="EMBL" id="BIFS01000001">
    <property type="protein sequence ID" value="GCE19228.1"/>
    <property type="molecule type" value="Genomic_DNA"/>
</dbReference>
<proteinExistence type="predicted"/>
<gene>
    <name evidence="3" type="ORF">KDK_30280</name>
</gene>
<dbReference type="RefSeq" id="WP_126551081.1">
    <property type="nucleotide sequence ID" value="NZ_BIFS01000001.1"/>
</dbReference>
<accession>A0A402AJ80</accession>
<sequence>MSRSTTQTFTCPCGQVFTGQAYEYVNVADDAHLRYVVLAGLINVSTCPNCGRRAAVSIPFVYSDPAYNLLAYVHPRADAPEDARLLILEKLRDVYMDASKLQHEQQDKNGESNGNNGGRVVSLSASEAKDMPPLKVVFGMDQLGELINNELSQEDRLGRLALSTQSRSEAERGQFHDITRKLATEMGCCIEVEDLPDEYTVWLYGSRRQVGALMRELATRG</sequence>
<name>A0A402AJ80_9CHLR</name>
<evidence type="ECO:0000313" key="3">
    <source>
        <dbReference type="EMBL" id="GCE19228.1"/>
    </source>
</evidence>
<keyword evidence="4" id="KW-1185">Reference proteome</keyword>
<dbReference type="Proteomes" id="UP000287188">
    <property type="component" value="Unassembled WGS sequence"/>
</dbReference>
<dbReference type="OrthoDB" id="150880at2"/>
<evidence type="ECO:0000256" key="1">
    <source>
        <dbReference type="SAM" id="MobiDB-lite"/>
    </source>
</evidence>
<organism evidence="3 4">
    <name type="scientific">Dictyobacter kobayashii</name>
    <dbReference type="NCBI Taxonomy" id="2014872"/>
    <lineage>
        <taxon>Bacteria</taxon>
        <taxon>Bacillati</taxon>
        <taxon>Chloroflexota</taxon>
        <taxon>Ktedonobacteria</taxon>
        <taxon>Ktedonobacterales</taxon>
        <taxon>Dictyobacteraceae</taxon>
        <taxon>Dictyobacter</taxon>
    </lineage>
</organism>
<feature type="region of interest" description="Disordered" evidence="1">
    <location>
        <begin position="100"/>
        <end position="119"/>
    </location>
</feature>
<dbReference type="InterPro" id="IPR025682">
    <property type="entry name" value="CpXC_dom"/>
</dbReference>
<evidence type="ECO:0000259" key="2">
    <source>
        <dbReference type="Pfam" id="PF14353"/>
    </source>
</evidence>
<comment type="caution">
    <text evidence="3">The sequence shown here is derived from an EMBL/GenBank/DDBJ whole genome shotgun (WGS) entry which is preliminary data.</text>
</comment>
<protein>
    <recommendedName>
        <fullName evidence="2">CpXC domain-containing protein</fullName>
    </recommendedName>
</protein>
<dbReference type="Pfam" id="PF14353">
    <property type="entry name" value="CpXC"/>
    <property type="match status" value="1"/>
</dbReference>
<feature type="domain" description="CpXC" evidence="2">
    <location>
        <begin position="10"/>
        <end position="104"/>
    </location>
</feature>
<evidence type="ECO:0000313" key="4">
    <source>
        <dbReference type="Proteomes" id="UP000287188"/>
    </source>
</evidence>